<evidence type="ECO:0000313" key="2">
    <source>
        <dbReference type="EMBL" id="KAG5576435.1"/>
    </source>
</evidence>
<protein>
    <submittedName>
        <fullName evidence="2">Uncharacterized protein</fullName>
    </submittedName>
</protein>
<accession>A0A9J5WKL6</accession>
<keyword evidence="1" id="KW-1133">Transmembrane helix</keyword>
<gene>
    <name evidence="2" type="ORF">H5410_056569</name>
</gene>
<reference evidence="2 3" key="1">
    <citation type="submission" date="2020-09" db="EMBL/GenBank/DDBJ databases">
        <title>De no assembly of potato wild relative species, Solanum commersonii.</title>
        <authorList>
            <person name="Cho K."/>
        </authorList>
    </citation>
    <scope>NUCLEOTIDE SEQUENCE [LARGE SCALE GENOMIC DNA]</scope>
    <source>
        <strain evidence="2">LZ3.2</strain>
        <tissue evidence="2">Leaf</tissue>
    </source>
</reference>
<feature type="transmembrane region" description="Helical" evidence="1">
    <location>
        <begin position="6"/>
        <end position="26"/>
    </location>
</feature>
<name>A0A9J5WKL6_SOLCO</name>
<evidence type="ECO:0000313" key="3">
    <source>
        <dbReference type="Proteomes" id="UP000824120"/>
    </source>
</evidence>
<dbReference type="InterPro" id="IPR036927">
    <property type="entry name" value="Cyt_c_oxase-like_su1_sf"/>
</dbReference>
<keyword evidence="1" id="KW-0812">Transmembrane</keyword>
<evidence type="ECO:0000256" key="1">
    <source>
        <dbReference type="SAM" id="Phobius"/>
    </source>
</evidence>
<organism evidence="2 3">
    <name type="scientific">Solanum commersonii</name>
    <name type="common">Commerson's wild potato</name>
    <name type="synonym">Commerson's nightshade</name>
    <dbReference type="NCBI Taxonomy" id="4109"/>
    <lineage>
        <taxon>Eukaryota</taxon>
        <taxon>Viridiplantae</taxon>
        <taxon>Streptophyta</taxon>
        <taxon>Embryophyta</taxon>
        <taxon>Tracheophyta</taxon>
        <taxon>Spermatophyta</taxon>
        <taxon>Magnoliopsida</taxon>
        <taxon>eudicotyledons</taxon>
        <taxon>Gunneridae</taxon>
        <taxon>Pentapetalae</taxon>
        <taxon>asterids</taxon>
        <taxon>lamiids</taxon>
        <taxon>Solanales</taxon>
        <taxon>Solanaceae</taxon>
        <taxon>Solanoideae</taxon>
        <taxon>Solaneae</taxon>
        <taxon>Solanum</taxon>
    </lineage>
</organism>
<dbReference type="AlphaFoldDB" id="A0A9J5WKL6"/>
<proteinExistence type="predicted"/>
<dbReference type="Proteomes" id="UP000824120">
    <property type="component" value="Chromosome 11"/>
</dbReference>
<comment type="caution">
    <text evidence="2">The sequence shown here is derived from an EMBL/GenBank/DDBJ whole genome shotgun (WGS) entry which is preliminary data.</text>
</comment>
<keyword evidence="3" id="KW-1185">Reference proteome</keyword>
<dbReference type="EMBL" id="JACXVP010000011">
    <property type="protein sequence ID" value="KAG5576435.1"/>
    <property type="molecule type" value="Genomic_DNA"/>
</dbReference>
<dbReference type="SUPFAM" id="SSF81442">
    <property type="entry name" value="Cytochrome c oxidase subunit I-like"/>
    <property type="match status" value="1"/>
</dbReference>
<keyword evidence="1" id="KW-0472">Membrane</keyword>
<sequence length="105" mass="12150">MHRSPLFVWSALVTAFPLLLSLPMLAGNYHGRPHIILASLLVLRHPEVYIPILWIRHGLCHDRYRCSWISCLGSNMFLVGLDALIPCLLHRAYHDHSRPHRNQNL</sequence>